<keyword evidence="4" id="KW-1185">Reference proteome</keyword>
<keyword evidence="2" id="KW-1133">Transmembrane helix</keyword>
<keyword evidence="2" id="KW-0472">Membrane</keyword>
<sequence>MADIRVRYVDYRDEQAANQPFPVDVGINNLETVGPVGWGPVVCPDSGVVNNGHMTDVTLTIRDSAGSVVEELDEPLCVPVNRPSLAGQANATAEFQPSLPPGEYTVTAEVAVRGNNGTDTSQPQSLTVSEGTDSLPGGDADRGFWQDPGPDGNDGGTDGSDPFAAIPGVTATEAKVGGGLVVLLVLLWVAAPYASLGTSLAGGGR</sequence>
<dbReference type="RefSeq" id="WP_188998766.1">
    <property type="nucleotide sequence ID" value="NZ_BMOU01000004.1"/>
</dbReference>
<evidence type="ECO:0000313" key="3">
    <source>
        <dbReference type="EMBL" id="GGN97631.1"/>
    </source>
</evidence>
<feature type="region of interest" description="Disordered" evidence="1">
    <location>
        <begin position="114"/>
        <end position="162"/>
    </location>
</feature>
<reference evidence="3" key="1">
    <citation type="journal article" date="2014" name="Int. J. Syst. Evol. Microbiol.">
        <title>Complete genome sequence of Corynebacterium casei LMG S-19264T (=DSM 44701T), isolated from a smear-ripened cheese.</title>
        <authorList>
            <consortium name="US DOE Joint Genome Institute (JGI-PGF)"/>
            <person name="Walter F."/>
            <person name="Albersmeier A."/>
            <person name="Kalinowski J."/>
            <person name="Ruckert C."/>
        </authorList>
    </citation>
    <scope>NUCLEOTIDE SEQUENCE</scope>
    <source>
        <strain evidence="3">JCM 17820</strain>
    </source>
</reference>
<dbReference type="Proteomes" id="UP000605784">
    <property type="component" value="Unassembled WGS sequence"/>
</dbReference>
<evidence type="ECO:0000256" key="1">
    <source>
        <dbReference type="SAM" id="MobiDB-lite"/>
    </source>
</evidence>
<gene>
    <name evidence="3" type="ORF">GCM10009030_27070</name>
</gene>
<protein>
    <submittedName>
        <fullName evidence="3">Uncharacterized protein</fullName>
    </submittedName>
</protein>
<proteinExistence type="predicted"/>
<organism evidence="3 4">
    <name type="scientific">Haloarcula pellucida</name>
    <dbReference type="NCBI Taxonomy" id="1427151"/>
    <lineage>
        <taxon>Archaea</taxon>
        <taxon>Methanobacteriati</taxon>
        <taxon>Methanobacteriota</taxon>
        <taxon>Stenosarchaea group</taxon>
        <taxon>Halobacteria</taxon>
        <taxon>Halobacteriales</taxon>
        <taxon>Haloarculaceae</taxon>
        <taxon>Haloarcula</taxon>
    </lineage>
</organism>
<dbReference type="EMBL" id="BMOU01000004">
    <property type="protein sequence ID" value="GGN97631.1"/>
    <property type="molecule type" value="Genomic_DNA"/>
</dbReference>
<evidence type="ECO:0000256" key="2">
    <source>
        <dbReference type="SAM" id="Phobius"/>
    </source>
</evidence>
<comment type="caution">
    <text evidence="3">The sequence shown here is derived from an EMBL/GenBank/DDBJ whole genome shotgun (WGS) entry which is preliminary data.</text>
</comment>
<feature type="compositionally biased region" description="Polar residues" evidence="1">
    <location>
        <begin position="115"/>
        <end position="132"/>
    </location>
</feature>
<evidence type="ECO:0000313" key="4">
    <source>
        <dbReference type="Proteomes" id="UP000605784"/>
    </source>
</evidence>
<keyword evidence="2" id="KW-0812">Transmembrane</keyword>
<dbReference type="AlphaFoldDB" id="A0A830GM10"/>
<accession>A0A830GM10</accession>
<reference evidence="3" key="2">
    <citation type="submission" date="2020-09" db="EMBL/GenBank/DDBJ databases">
        <authorList>
            <person name="Sun Q."/>
            <person name="Ohkuma M."/>
        </authorList>
    </citation>
    <scope>NUCLEOTIDE SEQUENCE</scope>
    <source>
        <strain evidence="3">JCM 17820</strain>
    </source>
</reference>
<feature type="transmembrane region" description="Helical" evidence="2">
    <location>
        <begin position="176"/>
        <end position="196"/>
    </location>
</feature>
<name>A0A830GM10_9EURY</name>